<dbReference type="SUPFAM" id="SSF55961">
    <property type="entry name" value="Bet v1-like"/>
    <property type="match status" value="1"/>
</dbReference>
<dbReference type="InterPro" id="IPR017455">
    <property type="entry name" value="Znf_FYVE-rel"/>
</dbReference>
<evidence type="ECO:0000313" key="7">
    <source>
        <dbReference type="EMBL" id="RHY26872.1"/>
    </source>
</evidence>
<protein>
    <recommendedName>
        <fullName evidence="6">FYVE-type domain-containing protein</fullName>
    </recommendedName>
</protein>
<reference evidence="7 8" key="1">
    <citation type="submission" date="2018-08" db="EMBL/GenBank/DDBJ databases">
        <title>Aphanomyces genome sequencing and annotation.</title>
        <authorList>
            <person name="Minardi D."/>
            <person name="Oidtmann B."/>
            <person name="Van Der Giezen M."/>
            <person name="Studholme D.J."/>
        </authorList>
    </citation>
    <scope>NUCLEOTIDE SEQUENCE [LARGE SCALE GENOMIC DNA]</scope>
    <source>
        <strain evidence="7 8">NJM0002</strain>
    </source>
</reference>
<dbReference type="GO" id="GO:0008270">
    <property type="term" value="F:zinc ion binding"/>
    <property type="evidence" value="ECO:0007669"/>
    <property type="project" value="UniProtKB-KW"/>
</dbReference>
<accession>A0A418AP29</accession>
<dbReference type="PANTHER" id="PTHR43102">
    <property type="entry name" value="SLR1143 PROTEIN"/>
    <property type="match status" value="1"/>
</dbReference>
<dbReference type="InterPro" id="IPR023393">
    <property type="entry name" value="START-like_dom_sf"/>
</dbReference>
<dbReference type="Proteomes" id="UP000285060">
    <property type="component" value="Unassembled WGS sequence"/>
</dbReference>
<feature type="domain" description="FYVE-type" evidence="6">
    <location>
        <begin position="304"/>
        <end position="366"/>
    </location>
</feature>
<dbReference type="PANTHER" id="PTHR43102:SF2">
    <property type="entry name" value="GAF DOMAIN-CONTAINING PROTEIN"/>
    <property type="match status" value="1"/>
</dbReference>
<sequence>MIQPNVTYAVVDKVAWGVELVSASLKNPWMGRKSPLPGDFFRRPALGDAARAEYIRRGQAALVDLIEKTRLLGGPIEWTRVHTSSGGVTTYRGVDPGTQATVFLRVKPDIDASLDEAAFLFRPPRQYDHTYLREFVVDSQTLYTVATPSRQHPHNSIRLQWLAIDPKLVGIRDFCVLEYQDDFVREGVRGFGRCFHSVDLPAVCPDLQATCGYTRATLIFGGDIFIENIHRPGTLTLFRLFHQDMKGRDQWFLAWAGQRMLSRQVAVAADHLRLERQSQPAFATSSTSMSQRHSSHVQDEAPRSTRRTRCSVCQTRFFLVFGSAKYTCAQCGQIVCKYCHVAGSLRQPSNSTPLARVCTLCSTKSKTQRDSHALQVSWTTHAMSHSQRSSTHRPPGSASLASSMRFSQPRSESNLVHDPSAPVMSRPPSSVRSSSHPPLSLGRSQSARSREVAPRVDSIDSTESRRSPANHVNEATPCALPTDEERDDDLDAMPLLDATPTMHAAAADGGVRDGESSVVSSFVVLDVYHNPPSPHLCALIQHLQARDNSCGDFLAPDLPPSSNILGHAKDDARDMASPNDFASDAATIATDYGEVGGR</sequence>
<dbReference type="PROSITE" id="PS50178">
    <property type="entry name" value="ZF_FYVE"/>
    <property type="match status" value="1"/>
</dbReference>
<proteinExistence type="predicted"/>
<evidence type="ECO:0000313" key="8">
    <source>
        <dbReference type="Proteomes" id="UP000285060"/>
    </source>
</evidence>
<dbReference type="Gene3D" id="3.30.40.10">
    <property type="entry name" value="Zinc/RING finger domain, C3HC4 (zinc finger)"/>
    <property type="match status" value="1"/>
</dbReference>
<keyword evidence="2 4" id="KW-0863">Zinc-finger</keyword>
<organism evidence="7 8">
    <name type="scientific">Aphanomyces invadans</name>
    <dbReference type="NCBI Taxonomy" id="157072"/>
    <lineage>
        <taxon>Eukaryota</taxon>
        <taxon>Sar</taxon>
        <taxon>Stramenopiles</taxon>
        <taxon>Oomycota</taxon>
        <taxon>Saprolegniomycetes</taxon>
        <taxon>Saprolegniales</taxon>
        <taxon>Verrucalvaceae</taxon>
        <taxon>Aphanomyces</taxon>
    </lineage>
</organism>
<dbReference type="InterPro" id="IPR013083">
    <property type="entry name" value="Znf_RING/FYVE/PHD"/>
</dbReference>
<dbReference type="InterPro" id="IPR011011">
    <property type="entry name" value="Znf_FYVE_PHD"/>
</dbReference>
<dbReference type="Gene3D" id="3.30.530.20">
    <property type="match status" value="1"/>
</dbReference>
<dbReference type="CDD" id="cd00065">
    <property type="entry name" value="FYVE_like_SF"/>
    <property type="match status" value="1"/>
</dbReference>
<evidence type="ECO:0000259" key="6">
    <source>
        <dbReference type="PROSITE" id="PS50178"/>
    </source>
</evidence>
<comment type="caution">
    <text evidence="7">The sequence shown here is derived from an EMBL/GenBank/DDBJ whole genome shotgun (WGS) entry which is preliminary data.</text>
</comment>
<evidence type="ECO:0000256" key="1">
    <source>
        <dbReference type="ARBA" id="ARBA00022723"/>
    </source>
</evidence>
<feature type="region of interest" description="Disordered" evidence="5">
    <location>
        <begin position="281"/>
        <end position="302"/>
    </location>
</feature>
<feature type="region of interest" description="Disordered" evidence="5">
    <location>
        <begin position="380"/>
        <end position="486"/>
    </location>
</feature>
<keyword evidence="3" id="KW-0862">Zinc</keyword>
<evidence type="ECO:0000256" key="5">
    <source>
        <dbReference type="SAM" id="MobiDB-lite"/>
    </source>
</evidence>
<gene>
    <name evidence="7" type="ORF">DYB32_007212</name>
</gene>
<feature type="compositionally biased region" description="Basic and acidic residues" evidence="5">
    <location>
        <begin position="448"/>
        <end position="466"/>
    </location>
</feature>
<dbReference type="SUPFAM" id="SSF57903">
    <property type="entry name" value="FYVE/PHD zinc finger"/>
    <property type="match status" value="1"/>
</dbReference>
<keyword evidence="1" id="KW-0479">Metal-binding</keyword>
<evidence type="ECO:0000256" key="2">
    <source>
        <dbReference type="ARBA" id="ARBA00022771"/>
    </source>
</evidence>
<feature type="compositionally biased region" description="Low complexity" evidence="5">
    <location>
        <begin position="419"/>
        <end position="441"/>
    </location>
</feature>
<evidence type="ECO:0000256" key="3">
    <source>
        <dbReference type="ARBA" id="ARBA00022833"/>
    </source>
</evidence>
<dbReference type="EMBL" id="QUSY01000891">
    <property type="protein sequence ID" value="RHY26872.1"/>
    <property type="molecule type" value="Genomic_DNA"/>
</dbReference>
<feature type="compositionally biased region" description="Polar residues" evidence="5">
    <location>
        <begin position="399"/>
        <end position="414"/>
    </location>
</feature>
<evidence type="ECO:0000256" key="4">
    <source>
        <dbReference type="PROSITE-ProRule" id="PRU00091"/>
    </source>
</evidence>
<keyword evidence="8" id="KW-1185">Reference proteome</keyword>
<dbReference type="VEuPathDB" id="FungiDB:H310_01774"/>
<name>A0A418AP29_9STRA</name>
<dbReference type="AlphaFoldDB" id="A0A418AP29"/>
<feature type="compositionally biased region" description="Polar residues" evidence="5">
    <location>
        <begin position="380"/>
        <end position="389"/>
    </location>
</feature>